<name>A0A8T0W468_PANVG</name>
<organism evidence="2 3">
    <name type="scientific">Panicum virgatum</name>
    <name type="common">Blackwell switchgrass</name>
    <dbReference type="NCBI Taxonomy" id="38727"/>
    <lineage>
        <taxon>Eukaryota</taxon>
        <taxon>Viridiplantae</taxon>
        <taxon>Streptophyta</taxon>
        <taxon>Embryophyta</taxon>
        <taxon>Tracheophyta</taxon>
        <taxon>Spermatophyta</taxon>
        <taxon>Magnoliopsida</taxon>
        <taxon>Liliopsida</taxon>
        <taxon>Poales</taxon>
        <taxon>Poaceae</taxon>
        <taxon>PACMAD clade</taxon>
        <taxon>Panicoideae</taxon>
        <taxon>Panicodae</taxon>
        <taxon>Paniceae</taxon>
        <taxon>Panicinae</taxon>
        <taxon>Panicum</taxon>
        <taxon>Panicum sect. Hiantes</taxon>
    </lineage>
</organism>
<accession>A0A8T0W468</accession>
<proteinExistence type="predicted"/>
<evidence type="ECO:0000256" key="1">
    <source>
        <dbReference type="SAM" id="MobiDB-lite"/>
    </source>
</evidence>
<sequence length="58" mass="6738">MLYAVRGCSKRSPLSNAGRSGKRANNYIGRRNYIHNIYSILFTQHLLYFPKLLEFGKC</sequence>
<protein>
    <submittedName>
        <fullName evidence="2">Uncharacterized protein</fullName>
    </submittedName>
</protein>
<reference evidence="2" key="1">
    <citation type="submission" date="2020-05" db="EMBL/GenBank/DDBJ databases">
        <title>WGS assembly of Panicum virgatum.</title>
        <authorList>
            <person name="Lovell J.T."/>
            <person name="Jenkins J."/>
            <person name="Shu S."/>
            <person name="Juenger T.E."/>
            <person name="Schmutz J."/>
        </authorList>
    </citation>
    <scope>NUCLEOTIDE SEQUENCE</scope>
    <source>
        <strain evidence="2">AP13</strain>
    </source>
</reference>
<keyword evidence="3" id="KW-1185">Reference proteome</keyword>
<gene>
    <name evidence="2" type="ORF">PVAP13_2KG073200</name>
</gene>
<feature type="region of interest" description="Disordered" evidence="1">
    <location>
        <begin position="1"/>
        <end position="24"/>
    </location>
</feature>
<evidence type="ECO:0000313" key="2">
    <source>
        <dbReference type="EMBL" id="KAG2640174.1"/>
    </source>
</evidence>
<dbReference type="EMBL" id="CM029039">
    <property type="protein sequence ID" value="KAG2640174.1"/>
    <property type="molecule type" value="Genomic_DNA"/>
</dbReference>
<comment type="caution">
    <text evidence="2">The sequence shown here is derived from an EMBL/GenBank/DDBJ whole genome shotgun (WGS) entry which is preliminary data.</text>
</comment>
<dbReference type="Proteomes" id="UP000823388">
    <property type="component" value="Chromosome 2K"/>
</dbReference>
<evidence type="ECO:0000313" key="3">
    <source>
        <dbReference type="Proteomes" id="UP000823388"/>
    </source>
</evidence>
<dbReference type="AlphaFoldDB" id="A0A8T0W468"/>